<keyword evidence="3" id="KW-1185">Reference proteome</keyword>
<organism evidence="2 3">
    <name type="scientific">Bradyrhizobium macuxiense</name>
    <dbReference type="NCBI Taxonomy" id="1755647"/>
    <lineage>
        <taxon>Bacteria</taxon>
        <taxon>Pseudomonadati</taxon>
        <taxon>Pseudomonadota</taxon>
        <taxon>Alphaproteobacteria</taxon>
        <taxon>Hyphomicrobiales</taxon>
        <taxon>Nitrobacteraceae</taxon>
        <taxon>Bradyrhizobium</taxon>
    </lineage>
</organism>
<evidence type="ECO:0000313" key="2">
    <source>
        <dbReference type="EMBL" id="KWV56586.1"/>
    </source>
</evidence>
<proteinExistence type="predicted"/>
<reference evidence="2 3" key="1">
    <citation type="submission" date="2015-11" db="EMBL/GenBank/DDBJ databases">
        <title>Draft Genome Sequence of the Strain BR 10303 (Bradyrhizobium sp.) isolated from nodules of Centrolobium paraense.</title>
        <authorList>
            <person name="Zelli J.E."/>
            <person name="Simoes-Araujo J.L."/>
            <person name="Barauna A.C."/>
            <person name="Silva K."/>
        </authorList>
    </citation>
    <scope>NUCLEOTIDE SEQUENCE [LARGE SCALE GENOMIC DNA]</scope>
    <source>
        <strain evidence="2 3">BR 10303</strain>
    </source>
</reference>
<dbReference type="EMBL" id="LNCU01000048">
    <property type="protein sequence ID" value="KWV56586.1"/>
    <property type="molecule type" value="Genomic_DNA"/>
</dbReference>
<accession>A0A120FP88</accession>
<dbReference type="Proteomes" id="UP000057737">
    <property type="component" value="Unassembled WGS sequence"/>
</dbReference>
<gene>
    <name evidence="2" type="ORF">AS156_04075</name>
</gene>
<protein>
    <recommendedName>
        <fullName evidence="1">Transposase IS66 C-terminal domain-containing protein</fullName>
    </recommendedName>
</protein>
<comment type="caution">
    <text evidence="2">The sequence shown here is derived from an EMBL/GenBank/DDBJ whole genome shotgun (WGS) entry which is preliminary data.</text>
</comment>
<dbReference type="InterPro" id="IPR039552">
    <property type="entry name" value="IS66_C"/>
</dbReference>
<sequence>MTVMVRREGWSSRALLASIVATCKLNDVNPAAYIAETLEAIIDGHPHNRIEDLMPWRFRKSSSQPQ</sequence>
<dbReference type="AlphaFoldDB" id="A0A120FP88"/>
<evidence type="ECO:0000313" key="3">
    <source>
        <dbReference type="Proteomes" id="UP000057737"/>
    </source>
</evidence>
<name>A0A120FP88_9BRAD</name>
<feature type="domain" description="Transposase IS66 C-terminal" evidence="1">
    <location>
        <begin position="18"/>
        <end position="56"/>
    </location>
</feature>
<evidence type="ECO:0000259" key="1">
    <source>
        <dbReference type="Pfam" id="PF13817"/>
    </source>
</evidence>
<dbReference type="Pfam" id="PF13817">
    <property type="entry name" value="DDE_Tnp_IS66_C"/>
    <property type="match status" value="1"/>
</dbReference>